<dbReference type="GeneID" id="69118330"/>
<sequence length="425" mass="47559">MGRNVDLVKTLDFQLEIQSGDEADLRFAARESRRAYNETVRLAKEGVESANIAPTVADEVDLVRNTTQRIVNKALDAVENGRSQADVCLPSHTKSDPYPIRANYTEGYDLTLDDGEVAFRISTKPYNPVRGVLRGSDVHLDLLKSALCGSGWEIGTAEALFRRGDPELHVTVTKTDAAVRRPEQSETIIGVDVNEDNVALAALSDDGVEETLVVEYPEVKSERHRYLTIRKRIQKAGKTSQFESLEQKEKRFVRDRLHKLSNFISEFANQFESPCIVFEDLKDIREGLDLGARMNQRIHRIPFGALQSYTTYKASFSGIPTMRIDPEYTSQMCAVTDCEHTTCSNRRKNRFRCRACGHQDHADRNAALNVAKRGVRALNWNVPALNNLPQVRKVRRRASGAVDAPSVTHDAGRGDQTDGVVGVFE</sequence>
<comment type="caution">
    <text evidence="4">The sequence shown here is derived from an EMBL/GenBank/DDBJ whole genome shotgun (WGS) entry which is preliminary data.</text>
</comment>
<evidence type="ECO:0000259" key="3">
    <source>
        <dbReference type="Pfam" id="PF07282"/>
    </source>
</evidence>
<accession>A0ABD5NI66</accession>
<dbReference type="NCBIfam" id="TIGR01766">
    <property type="entry name" value="IS200/IS605 family accessory protein TnpB-like domain"/>
    <property type="match status" value="1"/>
</dbReference>
<protein>
    <submittedName>
        <fullName evidence="4">RNA-guided endonuclease InsQ/TnpB family protein</fullName>
    </submittedName>
</protein>
<dbReference type="Proteomes" id="UP001595660">
    <property type="component" value="Unassembled WGS sequence"/>
</dbReference>
<dbReference type="EMBL" id="JBHRWN010000002">
    <property type="protein sequence ID" value="MFC3478659.1"/>
    <property type="molecule type" value="Genomic_DNA"/>
</dbReference>
<organism evidence="4 5">
    <name type="scientific">Halobacterium litoreum</name>
    <dbReference type="NCBI Taxonomy" id="2039234"/>
    <lineage>
        <taxon>Archaea</taxon>
        <taxon>Methanobacteriati</taxon>
        <taxon>Methanobacteriota</taxon>
        <taxon>Stenosarchaea group</taxon>
        <taxon>Halobacteria</taxon>
        <taxon>Halobacteriales</taxon>
        <taxon>Halobacteriaceae</taxon>
        <taxon>Halobacterium</taxon>
    </lineage>
</organism>
<keyword evidence="4" id="KW-0540">Nuclease</keyword>
<dbReference type="AlphaFoldDB" id="A0ABD5NI66"/>
<evidence type="ECO:0000256" key="1">
    <source>
        <dbReference type="ARBA" id="ARBA00023125"/>
    </source>
</evidence>
<dbReference type="NCBIfam" id="NF040570">
    <property type="entry name" value="guided_TnpB"/>
    <property type="match status" value="1"/>
</dbReference>
<keyword evidence="5" id="KW-1185">Reference proteome</keyword>
<dbReference type="Pfam" id="PF07282">
    <property type="entry name" value="Cas12f1-like_TNB"/>
    <property type="match status" value="1"/>
</dbReference>
<proteinExistence type="predicted"/>
<dbReference type="GO" id="GO:0004519">
    <property type="term" value="F:endonuclease activity"/>
    <property type="evidence" value="ECO:0007669"/>
    <property type="project" value="UniProtKB-KW"/>
</dbReference>
<evidence type="ECO:0000313" key="5">
    <source>
        <dbReference type="Proteomes" id="UP001595660"/>
    </source>
</evidence>
<gene>
    <name evidence="4" type="ORF">ACFOKC_13085</name>
</gene>
<keyword evidence="4" id="KW-0378">Hydrolase</keyword>
<feature type="domain" description="Cas12f1-like TNB" evidence="3">
    <location>
        <begin position="303"/>
        <end position="370"/>
    </location>
</feature>
<dbReference type="InterPro" id="IPR010095">
    <property type="entry name" value="Cas12f1-like_TNB"/>
</dbReference>
<keyword evidence="4" id="KW-0255">Endonuclease</keyword>
<name>A0ABD5NI66_9EURY</name>
<dbReference type="RefSeq" id="WP_232570020.1">
    <property type="nucleotide sequence ID" value="NZ_CP089466.1"/>
</dbReference>
<evidence type="ECO:0000256" key="2">
    <source>
        <dbReference type="SAM" id="MobiDB-lite"/>
    </source>
</evidence>
<evidence type="ECO:0000313" key="4">
    <source>
        <dbReference type="EMBL" id="MFC3478659.1"/>
    </source>
</evidence>
<reference evidence="4 5" key="1">
    <citation type="journal article" date="2019" name="Int. J. Syst. Evol. Microbiol.">
        <title>The Global Catalogue of Microorganisms (GCM) 10K type strain sequencing project: providing services to taxonomists for standard genome sequencing and annotation.</title>
        <authorList>
            <consortium name="The Broad Institute Genomics Platform"/>
            <consortium name="The Broad Institute Genome Sequencing Center for Infectious Disease"/>
            <person name="Wu L."/>
            <person name="Ma J."/>
        </authorList>
    </citation>
    <scope>NUCLEOTIDE SEQUENCE [LARGE SCALE GENOMIC DNA]</scope>
    <source>
        <strain evidence="4 5">CGMCC 1.12562</strain>
    </source>
</reference>
<feature type="region of interest" description="Disordered" evidence="2">
    <location>
        <begin position="400"/>
        <end position="425"/>
    </location>
</feature>
<keyword evidence="1" id="KW-0238">DNA-binding</keyword>
<dbReference type="GO" id="GO:0003677">
    <property type="term" value="F:DNA binding"/>
    <property type="evidence" value="ECO:0007669"/>
    <property type="project" value="UniProtKB-KW"/>
</dbReference>